<evidence type="ECO:0000313" key="3">
    <source>
        <dbReference type="Proteomes" id="UP001500571"/>
    </source>
</evidence>
<reference evidence="2 3" key="1">
    <citation type="journal article" date="2019" name="Int. J. Syst. Evol. Microbiol.">
        <title>The Global Catalogue of Microorganisms (GCM) 10K type strain sequencing project: providing services to taxonomists for standard genome sequencing and annotation.</title>
        <authorList>
            <consortium name="The Broad Institute Genomics Platform"/>
            <consortium name="The Broad Institute Genome Sequencing Center for Infectious Disease"/>
            <person name="Wu L."/>
            <person name="Ma J."/>
        </authorList>
    </citation>
    <scope>NUCLEOTIDE SEQUENCE [LARGE SCALE GENOMIC DNA]</scope>
    <source>
        <strain evidence="2 3">JCM 15309</strain>
    </source>
</reference>
<accession>A0ABN2QUC9</accession>
<feature type="compositionally biased region" description="Pro residues" evidence="1">
    <location>
        <begin position="1"/>
        <end position="21"/>
    </location>
</feature>
<comment type="caution">
    <text evidence="2">The sequence shown here is derived from an EMBL/GenBank/DDBJ whole genome shotgun (WGS) entry which is preliminary data.</text>
</comment>
<evidence type="ECO:0000256" key="1">
    <source>
        <dbReference type="SAM" id="MobiDB-lite"/>
    </source>
</evidence>
<dbReference type="RefSeq" id="WP_344044349.1">
    <property type="nucleotide sequence ID" value="NZ_BAAAPB010000001.1"/>
</dbReference>
<gene>
    <name evidence="2" type="ORF">GCM10009798_17220</name>
</gene>
<keyword evidence="3" id="KW-1185">Reference proteome</keyword>
<dbReference type="EMBL" id="BAAAPB010000001">
    <property type="protein sequence ID" value="GAA1958198.1"/>
    <property type="molecule type" value="Genomic_DNA"/>
</dbReference>
<feature type="region of interest" description="Disordered" evidence="1">
    <location>
        <begin position="1"/>
        <end position="114"/>
    </location>
</feature>
<name>A0ABN2QUC9_9ACTN</name>
<sequence>MDLGPQPEPAVEPAEPEPGGPDAPGYEPSGVVRDIRASNPPTRSDDRIGMGISSERIGHSGPGQIATDGTKDTSVDGDGDTDVPAEQRPGNVETNPSGIEPKAGYPSLDPRSSD</sequence>
<dbReference type="Proteomes" id="UP001500571">
    <property type="component" value="Unassembled WGS sequence"/>
</dbReference>
<organism evidence="2 3">
    <name type="scientific">Nocardioides panacihumi</name>
    <dbReference type="NCBI Taxonomy" id="400774"/>
    <lineage>
        <taxon>Bacteria</taxon>
        <taxon>Bacillati</taxon>
        <taxon>Actinomycetota</taxon>
        <taxon>Actinomycetes</taxon>
        <taxon>Propionibacteriales</taxon>
        <taxon>Nocardioidaceae</taxon>
        <taxon>Nocardioides</taxon>
    </lineage>
</organism>
<protein>
    <submittedName>
        <fullName evidence="2">Uncharacterized protein</fullName>
    </submittedName>
</protein>
<proteinExistence type="predicted"/>
<evidence type="ECO:0000313" key="2">
    <source>
        <dbReference type="EMBL" id="GAA1958198.1"/>
    </source>
</evidence>